<dbReference type="InterPro" id="IPR043502">
    <property type="entry name" value="DNA/RNA_pol_sf"/>
</dbReference>
<dbReference type="PANTHER" id="PTHR11439:SF515">
    <property type="entry name" value="GAG-POL POLYPROTEIN"/>
    <property type="match status" value="1"/>
</dbReference>
<dbReference type="AlphaFoldDB" id="A0AB40AX87"/>
<proteinExistence type="predicted"/>
<dbReference type="PANTHER" id="PTHR11439">
    <property type="entry name" value="GAG-POL-RELATED RETROTRANSPOSON"/>
    <property type="match status" value="1"/>
</dbReference>
<gene>
    <name evidence="2" type="primary">LOC120255948</name>
</gene>
<protein>
    <submittedName>
        <fullName evidence="2">Secreted RxLR effector protein 161-like</fullName>
    </submittedName>
</protein>
<dbReference type="GeneID" id="120255948"/>
<reference evidence="2" key="1">
    <citation type="submission" date="2025-08" db="UniProtKB">
        <authorList>
            <consortium name="RefSeq"/>
        </authorList>
    </citation>
    <scope>IDENTIFICATION</scope>
</reference>
<evidence type="ECO:0000313" key="1">
    <source>
        <dbReference type="Proteomes" id="UP001515500"/>
    </source>
</evidence>
<accession>A0AB40AX87</accession>
<dbReference type="Proteomes" id="UP001515500">
    <property type="component" value="Unplaced"/>
</dbReference>
<keyword evidence="1" id="KW-1185">Reference proteome</keyword>
<name>A0AB40AX87_DIOCR</name>
<organism evidence="1 2">
    <name type="scientific">Dioscorea cayennensis subsp. rotundata</name>
    <name type="common">White Guinea yam</name>
    <name type="synonym">Dioscorea rotundata</name>
    <dbReference type="NCBI Taxonomy" id="55577"/>
    <lineage>
        <taxon>Eukaryota</taxon>
        <taxon>Viridiplantae</taxon>
        <taxon>Streptophyta</taxon>
        <taxon>Embryophyta</taxon>
        <taxon>Tracheophyta</taxon>
        <taxon>Spermatophyta</taxon>
        <taxon>Magnoliopsida</taxon>
        <taxon>Liliopsida</taxon>
        <taxon>Dioscoreales</taxon>
        <taxon>Dioscoreaceae</taxon>
        <taxon>Dioscorea</taxon>
    </lineage>
</organism>
<dbReference type="SUPFAM" id="SSF56672">
    <property type="entry name" value="DNA/RNA polymerases"/>
    <property type="match status" value="1"/>
</dbReference>
<dbReference type="CDD" id="cd09272">
    <property type="entry name" value="RNase_HI_RT_Ty1"/>
    <property type="match status" value="1"/>
</dbReference>
<sequence>MEPRAQLNKDLDGQPVDATEYRRVIGCLRYLVHTRPDLSFAIGVASRFMERPTMMHHNAVKEILRYLSGTIHYGLVYGRGVEAEVITGFTDSDFAGDMDDRKSTGGMAFYINECLVSWNSQKLKTVALSSCEAEFMAATVAACHALWLRSLLGELTGRELGVVKLFVDNMSAIALMKNPVFHGRNKHIDTKFHFIRECIEGGQIVVQFVCTEDQKANALTKALPAGKLATMRHLMGVRDLEPQLD</sequence>
<evidence type="ECO:0000313" key="2">
    <source>
        <dbReference type="RefSeq" id="XP_039119648.1"/>
    </source>
</evidence>
<dbReference type="RefSeq" id="XP_039119648.1">
    <property type="nucleotide sequence ID" value="XM_039263714.1"/>
</dbReference>